<reference evidence="2 3" key="1">
    <citation type="journal article" date="2013" name="Nat. Commun.">
        <title>Genome sequence and functional genomic analysis of the oil-degrading bacterium Oleispira antarctica.</title>
        <authorList>
            <person name="Kube M."/>
            <person name="Chernikova T.N."/>
            <person name="Al-Ramahi Y."/>
            <person name="Beloqui A."/>
            <person name="Lopez-Cortez N."/>
            <person name="Guazzaroni M.E."/>
            <person name="Heipieper H.J."/>
            <person name="Klages S."/>
            <person name="Kotsyurbenko O.R."/>
            <person name="Langer I."/>
            <person name="Nechitaylo T.Y."/>
            <person name="Lunsdorf H."/>
            <person name="Fernandez M."/>
            <person name="Juarez S."/>
            <person name="Ciordia S."/>
            <person name="Singer A."/>
            <person name="Kagan O."/>
            <person name="Egorova O."/>
            <person name="Petit P.A."/>
            <person name="Stogios P."/>
            <person name="Kim Y."/>
            <person name="Tchigvintsev A."/>
            <person name="Flick R."/>
            <person name="Denaro R."/>
            <person name="Genovese M."/>
            <person name="Albar J.P."/>
            <person name="Reva O.N."/>
            <person name="Martinez-Gomariz M."/>
            <person name="Tran H."/>
            <person name="Ferrer M."/>
            <person name="Savchenko A."/>
            <person name="Yakunin A.F."/>
            <person name="Yakimov M.M."/>
            <person name="Golyshina O.V."/>
            <person name="Reinhardt R."/>
            <person name="Golyshin P.N."/>
        </authorList>
    </citation>
    <scope>NUCLEOTIDE SEQUENCE [LARGE SCALE GENOMIC DNA]</scope>
</reference>
<accession>R4YMS4</accession>
<keyword evidence="2" id="KW-0378">Hydrolase</keyword>
<proteinExistence type="predicted"/>
<feature type="domain" description="AB hydrolase-1" evidence="1">
    <location>
        <begin position="34"/>
        <end position="303"/>
    </location>
</feature>
<dbReference type="SUPFAM" id="SSF53474">
    <property type="entry name" value="alpha/beta-Hydrolases"/>
    <property type="match status" value="1"/>
</dbReference>
<dbReference type="STRING" id="698738.OLEAN_C20160"/>
<dbReference type="PANTHER" id="PTHR43139:SF52">
    <property type="entry name" value="SI:DKEY-122A22.2"/>
    <property type="match status" value="1"/>
</dbReference>
<dbReference type="Proteomes" id="UP000032749">
    <property type="component" value="Chromosome"/>
</dbReference>
<dbReference type="KEGG" id="oai:OLEAN_C20160"/>
<dbReference type="PANTHER" id="PTHR43139">
    <property type="entry name" value="SI:DKEY-122A22.2"/>
    <property type="match status" value="1"/>
</dbReference>
<dbReference type="InterPro" id="IPR029058">
    <property type="entry name" value="AB_hydrolase_fold"/>
</dbReference>
<dbReference type="GO" id="GO:0016787">
    <property type="term" value="F:hydrolase activity"/>
    <property type="evidence" value="ECO:0007669"/>
    <property type="project" value="UniProtKB-KW"/>
</dbReference>
<name>R4YMS4_OLEAN</name>
<evidence type="ECO:0000313" key="2">
    <source>
        <dbReference type="EMBL" id="CCK76192.1"/>
    </source>
</evidence>
<sequence length="313" mass="35017">MIKQRQLFNFAETQVAYTLFRREVPANKASPRRIVLLHGAGVAGELTWTFIVNYLKHWDEVLVPDLLGMGESFFEISDQLSFSIEDICHSLFGVLRHHQWHAFDLVGYSLGGLVALELNAQAARELSLQSTPDTLIHSLCLIEPALFSDQSLQSALSFRQSFVPLSASIKSEPDNDQHFIDFLDLVSPNRKRSAQIDKLAIQRLQLRPLGFAHALAAVSEYADHLDDFKLQQLIASIPKGLGIVGGLSPPGLLLAQQKIQRQLESQNKNQGQSQSMTQKKHWHIESLANADHSLVYVRPKVVAGLINDYLGCY</sequence>
<dbReference type="EMBL" id="FO203512">
    <property type="protein sequence ID" value="CCK76192.1"/>
    <property type="molecule type" value="Genomic_DNA"/>
</dbReference>
<dbReference type="AlphaFoldDB" id="R4YMS4"/>
<dbReference type="HOGENOM" id="CLU_888063_0_0_6"/>
<organism evidence="2 3">
    <name type="scientific">Oleispira antarctica RB-8</name>
    <dbReference type="NCBI Taxonomy" id="698738"/>
    <lineage>
        <taxon>Bacteria</taxon>
        <taxon>Pseudomonadati</taxon>
        <taxon>Pseudomonadota</taxon>
        <taxon>Gammaproteobacteria</taxon>
        <taxon>Oceanospirillales</taxon>
        <taxon>Oceanospirillaceae</taxon>
        <taxon>Oleispira</taxon>
    </lineage>
</organism>
<gene>
    <name evidence="2" type="ORF">OLEAN_C20160</name>
</gene>
<protein>
    <submittedName>
        <fullName evidence="2">3-oxoadipate enol-lactone hydrolase/4-carboxymuconolactone decarboxylase</fullName>
    </submittedName>
</protein>
<dbReference type="InterPro" id="IPR052370">
    <property type="entry name" value="Meta-cleavage_hydrolase"/>
</dbReference>
<dbReference type="Pfam" id="PF12697">
    <property type="entry name" value="Abhydrolase_6"/>
    <property type="match status" value="1"/>
</dbReference>
<dbReference type="InterPro" id="IPR000073">
    <property type="entry name" value="AB_hydrolase_1"/>
</dbReference>
<dbReference type="Gene3D" id="3.40.50.1820">
    <property type="entry name" value="alpha/beta hydrolase"/>
    <property type="match status" value="1"/>
</dbReference>
<keyword evidence="3" id="KW-1185">Reference proteome</keyword>
<evidence type="ECO:0000259" key="1">
    <source>
        <dbReference type="Pfam" id="PF12697"/>
    </source>
</evidence>
<evidence type="ECO:0000313" key="3">
    <source>
        <dbReference type="Proteomes" id="UP000032749"/>
    </source>
</evidence>